<gene>
    <name evidence="2" type="ORF">SDRG_01240</name>
</gene>
<feature type="region of interest" description="Disordered" evidence="1">
    <location>
        <begin position="67"/>
        <end position="98"/>
    </location>
</feature>
<feature type="compositionally biased region" description="Pro residues" evidence="1">
    <location>
        <begin position="618"/>
        <end position="633"/>
    </location>
</feature>
<proteinExistence type="predicted"/>
<dbReference type="GeneID" id="19941967"/>
<protein>
    <submittedName>
        <fullName evidence="2">Uncharacterized protein</fullName>
    </submittedName>
</protein>
<sequence>MSTHEAGTTEPSIEDELLLLSDERQRDFGTLTELVKTSCSAMFSQRLLFMTFKDANYSVADAFQRVSKRDEAKKRGRNGDDRGAPKRQKNSRMSLPAYVETHNWSPSIAEETEYPNAYYGVASSAPPRLDSDRLSYLIKNEVGVPLSQSKASQRDDDDDDETYMQDVPERSEVDCFNHLSSYCLKLREPKPEAAAGTPTIEHTRSLQQMFETLVAVTTDETLALTEAACATYNTAEATNTSDFDRTDELVLLQDIIMALPHAHDLDRPHKVVRPTDDTIADLENAAQVTLSAHPSACEANVAVLHAVCLAYATRMQAYEAAKEDLMRLHAAVHKDFTHLGERVAAKMTKSSHGVASADEMLGEKQAAEESAAAAVQALVEVARLKAEESGATASAAVIRAQRSVFADEANTEAVAALAAQASAELDTGAASKLWRAARDFHAFFEAAKALLDHVESARLKTMDAAVTALATEAQSASRIGLEKLTSTLPVLCKELTHLETTLDQRAKHATQELHCQKVKLETHTRHLGTMVKSRRQEVVAMIAEFQDVIVLCGKGLETAATQQRALWAMLKDLMPKAALEALVRACRPQLTPLKSPLRHVFADFAHIAASPAAARHNAPPPFQAPALPAPPTPVAARQDAPTSPCAQELIVPPPKFKVGDHVFAKFASGSGAVYAPAQVIGVLPSRVYLLVFADGDQYSLDELFLFSPAEHEQIQLAASAEAPARGGCALM</sequence>
<feature type="region of interest" description="Disordered" evidence="1">
    <location>
        <begin position="615"/>
        <end position="639"/>
    </location>
</feature>
<accession>T0R4H3</accession>
<organism evidence="2 3">
    <name type="scientific">Saprolegnia diclina (strain VS20)</name>
    <dbReference type="NCBI Taxonomy" id="1156394"/>
    <lineage>
        <taxon>Eukaryota</taxon>
        <taxon>Sar</taxon>
        <taxon>Stramenopiles</taxon>
        <taxon>Oomycota</taxon>
        <taxon>Saprolegniomycetes</taxon>
        <taxon>Saprolegniales</taxon>
        <taxon>Saprolegniaceae</taxon>
        <taxon>Saprolegnia</taxon>
    </lineage>
</organism>
<reference evidence="2 3" key="1">
    <citation type="submission" date="2012-04" db="EMBL/GenBank/DDBJ databases">
        <title>The Genome Sequence of Saprolegnia declina VS20.</title>
        <authorList>
            <consortium name="The Broad Institute Genome Sequencing Platform"/>
            <person name="Russ C."/>
            <person name="Nusbaum C."/>
            <person name="Tyler B."/>
            <person name="van West P."/>
            <person name="Dieguez-Uribeondo J."/>
            <person name="de Bruijn I."/>
            <person name="Tripathy S."/>
            <person name="Jiang R."/>
            <person name="Young S.K."/>
            <person name="Zeng Q."/>
            <person name="Gargeya S."/>
            <person name="Fitzgerald M."/>
            <person name="Haas B."/>
            <person name="Abouelleil A."/>
            <person name="Alvarado L."/>
            <person name="Arachchi H.M."/>
            <person name="Berlin A."/>
            <person name="Chapman S.B."/>
            <person name="Goldberg J."/>
            <person name="Griggs A."/>
            <person name="Gujja S."/>
            <person name="Hansen M."/>
            <person name="Howarth C."/>
            <person name="Imamovic A."/>
            <person name="Larimer J."/>
            <person name="McCowen C."/>
            <person name="Montmayeur A."/>
            <person name="Murphy C."/>
            <person name="Neiman D."/>
            <person name="Pearson M."/>
            <person name="Priest M."/>
            <person name="Roberts A."/>
            <person name="Saif S."/>
            <person name="Shea T."/>
            <person name="Sisk P."/>
            <person name="Sykes S."/>
            <person name="Wortman J."/>
            <person name="Nusbaum C."/>
            <person name="Birren B."/>
        </authorList>
    </citation>
    <scope>NUCLEOTIDE SEQUENCE [LARGE SCALE GENOMIC DNA]</scope>
    <source>
        <strain evidence="2 3">VS20</strain>
    </source>
</reference>
<dbReference type="VEuPathDB" id="FungiDB:SDRG_01240"/>
<name>T0R4H3_SAPDV</name>
<evidence type="ECO:0000256" key="1">
    <source>
        <dbReference type="SAM" id="MobiDB-lite"/>
    </source>
</evidence>
<dbReference type="OrthoDB" id="76180at2759"/>
<evidence type="ECO:0000313" key="3">
    <source>
        <dbReference type="Proteomes" id="UP000030762"/>
    </source>
</evidence>
<dbReference type="STRING" id="1156394.T0R4H3"/>
<evidence type="ECO:0000313" key="2">
    <source>
        <dbReference type="EMBL" id="EQC41265.1"/>
    </source>
</evidence>
<dbReference type="RefSeq" id="XP_008604979.1">
    <property type="nucleotide sequence ID" value="XM_008606757.1"/>
</dbReference>
<keyword evidence="3" id="KW-1185">Reference proteome</keyword>
<dbReference type="OMA" id="VFADFAH"/>
<feature type="compositionally biased region" description="Basic and acidic residues" evidence="1">
    <location>
        <begin position="67"/>
        <end position="84"/>
    </location>
</feature>
<dbReference type="AlphaFoldDB" id="T0R4H3"/>
<dbReference type="InParanoid" id="T0R4H3"/>
<dbReference type="Proteomes" id="UP000030762">
    <property type="component" value="Unassembled WGS sequence"/>
</dbReference>
<dbReference type="EMBL" id="JH767134">
    <property type="protein sequence ID" value="EQC41265.1"/>
    <property type="molecule type" value="Genomic_DNA"/>
</dbReference>